<dbReference type="Proteomes" id="UP001232148">
    <property type="component" value="Unassembled WGS sequence"/>
</dbReference>
<name>A0AAD9HP76_9PEZI</name>
<accession>A0AAD9HP76</accession>
<keyword evidence="2" id="KW-1185">Reference proteome</keyword>
<sequence>MEDTSSTAHLVVAWIELEEGNVGLPFDYLRASSETHEAQVRLQECKVVRYAAVLAQGLDPYKELSSRRRGVAVGAAQGRPPSSWAALRQFRPFADLAADGAHVEFGHLSKRENHHSNGKHGESCRELQKVAKVLADRPETPLLYRYARGAVAPH</sequence>
<evidence type="ECO:0000313" key="1">
    <source>
        <dbReference type="EMBL" id="KAK2031716.1"/>
    </source>
</evidence>
<reference evidence="1" key="1">
    <citation type="submission" date="2021-06" db="EMBL/GenBank/DDBJ databases">
        <title>Comparative genomics, transcriptomics and evolutionary studies reveal genomic signatures of adaptation to plant cell wall in hemibiotrophic fungi.</title>
        <authorList>
            <consortium name="DOE Joint Genome Institute"/>
            <person name="Baroncelli R."/>
            <person name="Diaz J.F."/>
            <person name="Benocci T."/>
            <person name="Peng M."/>
            <person name="Battaglia E."/>
            <person name="Haridas S."/>
            <person name="Andreopoulos W."/>
            <person name="Labutti K."/>
            <person name="Pangilinan J."/>
            <person name="Floch G.L."/>
            <person name="Makela M.R."/>
            <person name="Henrissat B."/>
            <person name="Grigoriev I.V."/>
            <person name="Crouch J.A."/>
            <person name="De Vries R.P."/>
            <person name="Sukno S.A."/>
            <person name="Thon M.R."/>
        </authorList>
    </citation>
    <scope>NUCLEOTIDE SEQUENCE</scope>
    <source>
        <strain evidence="1">MAFF235873</strain>
    </source>
</reference>
<protein>
    <submittedName>
        <fullName evidence="1">Uncharacterized protein</fullName>
    </submittedName>
</protein>
<proteinExistence type="predicted"/>
<dbReference type="EMBL" id="MU842837">
    <property type="protein sequence ID" value="KAK2031716.1"/>
    <property type="molecule type" value="Genomic_DNA"/>
</dbReference>
<comment type="caution">
    <text evidence="1">The sequence shown here is derived from an EMBL/GenBank/DDBJ whole genome shotgun (WGS) entry which is preliminary data.</text>
</comment>
<dbReference type="AlphaFoldDB" id="A0AAD9HP76"/>
<organism evidence="1 2">
    <name type="scientific">Colletotrichum zoysiae</name>
    <dbReference type="NCBI Taxonomy" id="1216348"/>
    <lineage>
        <taxon>Eukaryota</taxon>
        <taxon>Fungi</taxon>
        <taxon>Dikarya</taxon>
        <taxon>Ascomycota</taxon>
        <taxon>Pezizomycotina</taxon>
        <taxon>Sordariomycetes</taxon>
        <taxon>Hypocreomycetidae</taxon>
        <taxon>Glomerellales</taxon>
        <taxon>Glomerellaceae</taxon>
        <taxon>Colletotrichum</taxon>
        <taxon>Colletotrichum graminicola species complex</taxon>
    </lineage>
</organism>
<gene>
    <name evidence="1" type="ORF">LX32DRAFT_691405</name>
</gene>
<evidence type="ECO:0000313" key="2">
    <source>
        <dbReference type="Proteomes" id="UP001232148"/>
    </source>
</evidence>